<gene>
    <name evidence="1" type="ORF">O181_089082</name>
</gene>
<dbReference type="OrthoDB" id="2507294at2759"/>
<dbReference type="Proteomes" id="UP000765509">
    <property type="component" value="Unassembled WGS sequence"/>
</dbReference>
<organism evidence="1 2">
    <name type="scientific">Austropuccinia psidii MF-1</name>
    <dbReference type="NCBI Taxonomy" id="1389203"/>
    <lineage>
        <taxon>Eukaryota</taxon>
        <taxon>Fungi</taxon>
        <taxon>Dikarya</taxon>
        <taxon>Basidiomycota</taxon>
        <taxon>Pucciniomycotina</taxon>
        <taxon>Pucciniomycetes</taxon>
        <taxon>Pucciniales</taxon>
        <taxon>Sphaerophragmiaceae</taxon>
        <taxon>Austropuccinia</taxon>
    </lineage>
</organism>
<evidence type="ECO:0000313" key="1">
    <source>
        <dbReference type="EMBL" id="MBW0549367.1"/>
    </source>
</evidence>
<evidence type="ECO:0000313" key="2">
    <source>
        <dbReference type="Proteomes" id="UP000765509"/>
    </source>
</evidence>
<dbReference type="EMBL" id="AVOT02054684">
    <property type="protein sequence ID" value="MBW0549367.1"/>
    <property type="molecule type" value="Genomic_DNA"/>
</dbReference>
<accession>A0A9Q3P660</accession>
<sequence length="254" mass="29427">MIHRKILRQCAGDLKHTVKVRTTEQSLAKDIIHISAEVATRTKIGSSRMNIKTRFNTPWKDSVEKSPKETSSNMKYKSSEIIRKFHIFQSTTYLANTSPKRGKINEIIIENEPDIEKDDVNEDNSDDRLFIFSKYSKDIENINVTFDIMESYSHLPQLSNSQLDLSKIQDLKHMKTKTNRRKGYTAGNFCITEVLIEKKPTKLLFDPGDFCSFFENFFLRNCVPNFEDRLIPIDGIRLKSESNTTKELGIFETT</sequence>
<proteinExistence type="predicted"/>
<reference evidence="1" key="1">
    <citation type="submission" date="2021-03" db="EMBL/GenBank/DDBJ databases">
        <title>Draft genome sequence of rust myrtle Austropuccinia psidii MF-1, a brazilian biotype.</title>
        <authorList>
            <person name="Quecine M.C."/>
            <person name="Pachon D.M.R."/>
            <person name="Bonatelli M.L."/>
            <person name="Correr F.H."/>
            <person name="Franceschini L.M."/>
            <person name="Leite T.F."/>
            <person name="Margarido G.R.A."/>
            <person name="Almeida C.A."/>
            <person name="Ferrarezi J.A."/>
            <person name="Labate C.A."/>
        </authorList>
    </citation>
    <scope>NUCLEOTIDE SEQUENCE</scope>
    <source>
        <strain evidence="1">MF-1</strain>
    </source>
</reference>
<dbReference type="AlphaFoldDB" id="A0A9Q3P660"/>
<name>A0A9Q3P660_9BASI</name>
<keyword evidence="2" id="KW-1185">Reference proteome</keyword>
<protein>
    <submittedName>
        <fullName evidence="1">Uncharacterized protein</fullName>
    </submittedName>
</protein>
<comment type="caution">
    <text evidence="1">The sequence shown here is derived from an EMBL/GenBank/DDBJ whole genome shotgun (WGS) entry which is preliminary data.</text>
</comment>